<gene>
    <name evidence="1" type="ORF">M413DRAFT_449242</name>
</gene>
<proteinExistence type="predicted"/>
<dbReference type="Proteomes" id="UP000053424">
    <property type="component" value="Unassembled WGS sequence"/>
</dbReference>
<evidence type="ECO:0000313" key="1">
    <source>
        <dbReference type="EMBL" id="KIM36368.1"/>
    </source>
</evidence>
<organism evidence="1 2">
    <name type="scientific">Hebeloma cylindrosporum</name>
    <dbReference type="NCBI Taxonomy" id="76867"/>
    <lineage>
        <taxon>Eukaryota</taxon>
        <taxon>Fungi</taxon>
        <taxon>Dikarya</taxon>
        <taxon>Basidiomycota</taxon>
        <taxon>Agaricomycotina</taxon>
        <taxon>Agaricomycetes</taxon>
        <taxon>Agaricomycetidae</taxon>
        <taxon>Agaricales</taxon>
        <taxon>Agaricineae</taxon>
        <taxon>Hymenogastraceae</taxon>
        <taxon>Hebeloma</taxon>
    </lineage>
</organism>
<reference evidence="1 2" key="1">
    <citation type="submission" date="2014-04" db="EMBL/GenBank/DDBJ databases">
        <authorList>
            <consortium name="DOE Joint Genome Institute"/>
            <person name="Kuo A."/>
            <person name="Gay G."/>
            <person name="Dore J."/>
            <person name="Kohler A."/>
            <person name="Nagy L.G."/>
            <person name="Floudas D."/>
            <person name="Copeland A."/>
            <person name="Barry K.W."/>
            <person name="Cichocki N."/>
            <person name="Veneault-Fourrey C."/>
            <person name="LaButti K."/>
            <person name="Lindquist E.A."/>
            <person name="Lipzen A."/>
            <person name="Lundell T."/>
            <person name="Morin E."/>
            <person name="Murat C."/>
            <person name="Sun H."/>
            <person name="Tunlid A."/>
            <person name="Henrissat B."/>
            <person name="Grigoriev I.V."/>
            <person name="Hibbett D.S."/>
            <person name="Martin F."/>
            <person name="Nordberg H.P."/>
            <person name="Cantor M.N."/>
            <person name="Hua S.X."/>
        </authorList>
    </citation>
    <scope>NUCLEOTIDE SEQUENCE [LARGE SCALE GENOMIC DNA]</scope>
    <source>
        <strain evidence="2">h7</strain>
    </source>
</reference>
<evidence type="ECO:0000313" key="2">
    <source>
        <dbReference type="Proteomes" id="UP000053424"/>
    </source>
</evidence>
<dbReference type="EMBL" id="KN831806">
    <property type="protein sequence ID" value="KIM36368.1"/>
    <property type="molecule type" value="Genomic_DNA"/>
</dbReference>
<protein>
    <submittedName>
        <fullName evidence="1">Uncharacterized protein</fullName>
    </submittedName>
</protein>
<dbReference type="AlphaFoldDB" id="A0A0C2XEL7"/>
<sequence>MPVDDFKELFATLNARCSNKPLSTHPRMTPWRGRLPKAGRAKVPKLRLIPFPGMGPKDGVASEKTVEKVFFPIRYVRYIGEEQSLRNEDNKDSGRRTKQINSGLMSLFDLWRPGGADWA</sequence>
<dbReference type="HOGENOM" id="CLU_2061784_0_0_1"/>
<keyword evidence="2" id="KW-1185">Reference proteome</keyword>
<reference evidence="2" key="2">
    <citation type="submission" date="2015-01" db="EMBL/GenBank/DDBJ databases">
        <title>Evolutionary Origins and Diversification of the Mycorrhizal Mutualists.</title>
        <authorList>
            <consortium name="DOE Joint Genome Institute"/>
            <consortium name="Mycorrhizal Genomics Consortium"/>
            <person name="Kohler A."/>
            <person name="Kuo A."/>
            <person name="Nagy L.G."/>
            <person name="Floudas D."/>
            <person name="Copeland A."/>
            <person name="Barry K.W."/>
            <person name="Cichocki N."/>
            <person name="Veneault-Fourrey C."/>
            <person name="LaButti K."/>
            <person name="Lindquist E.A."/>
            <person name="Lipzen A."/>
            <person name="Lundell T."/>
            <person name="Morin E."/>
            <person name="Murat C."/>
            <person name="Riley R."/>
            <person name="Ohm R."/>
            <person name="Sun H."/>
            <person name="Tunlid A."/>
            <person name="Henrissat B."/>
            <person name="Grigoriev I.V."/>
            <person name="Hibbett D.S."/>
            <person name="Martin F."/>
        </authorList>
    </citation>
    <scope>NUCLEOTIDE SEQUENCE [LARGE SCALE GENOMIC DNA]</scope>
    <source>
        <strain evidence="2">h7</strain>
    </source>
</reference>
<accession>A0A0C2XEL7</accession>
<name>A0A0C2XEL7_HEBCY</name>